<dbReference type="EMBL" id="CP058708">
    <property type="protein sequence ID" value="QLH52025.1"/>
    <property type="molecule type" value="Genomic_DNA"/>
</dbReference>
<organism evidence="2 4">
    <name type="scientific">Candidatus Accumulibacter cognatus</name>
    <dbReference type="NCBI Taxonomy" id="2954383"/>
    <lineage>
        <taxon>Bacteria</taxon>
        <taxon>Pseudomonadati</taxon>
        <taxon>Pseudomonadota</taxon>
        <taxon>Betaproteobacteria</taxon>
        <taxon>Candidatus Accumulibacter</taxon>
    </lineage>
</organism>
<dbReference type="STRING" id="1453999.AW06_002871"/>
<dbReference type="EMBL" id="JDST02000064">
    <property type="protein sequence ID" value="KFB76074.1"/>
    <property type="molecule type" value="Genomic_DNA"/>
</dbReference>
<evidence type="ECO:0000313" key="2">
    <source>
        <dbReference type="EMBL" id="KFB76074.1"/>
    </source>
</evidence>
<name>A0A080MFQ7_9PROT</name>
<evidence type="ECO:0000313" key="3">
    <source>
        <dbReference type="EMBL" id="QLH52025.1"/>
    </source>
</evidence>
<dbReference type="RefSeq" id="WP_273704652.1">
    <property type="nucleotide sequence ID" value="NZ_JDST02000064.1"/>
</dbReference>
<feature type="region of interest" description="Disordered" evidence="1">
    <location>
        <begin position="1"/>
        <end position="32"/>
    </location>
</feature>
<accession>A0A7D5SPT3</accession>
<dbReference type="Proteomes" id="UP000021315">
    <property type="component" value="Unassembled WGS sequence"/>
</dbReference>
<dbReference type="Proteomes" id="UP000509684">
    <property type="component" value="Chromosome"/>
</dbReference>
<sequence length="131" mass="14255">MTAATDPARLHLITPTSTRTQKANPPHMNHTPDEEAKIAKLTAIMKEACASSTPAQPGPVHRKMADLGLEDHVDRVRRGLEAVRSLAIPSSYHRGNDDLGCLDRNDLVDLLEIFTDRLGLALESCEGGRHG</sequence>
<accession>A0A080MFQ7</accession>
<feature type="compositionally biased region" description="Polar residues" evidence="1">
    <location>
        <begin position="14"/>
        <end position="23"/>
    </location>
</feature>
<dbReference type="KEGG" id="acog:HWD57_21290"/>
<evidence type="ECO:0000313" key="5">
    <source>
        <dbReference type="Proteomes" id="UP000509684"/>
    </source>
</evidence>
<reference evidence="3 5" key="2">
    <citation type="journal article" date="2019" name="Microbiome">
        <title>Annotated bacterial chromosomes from frame-shift-corrected long-read metagenomic data.</title>
        <authorList>
            <person name="Arumugam K."/>
            <person name="Bagci C."/>
            <person name="Bessarab I."/>
            <person name="Beier S."/>
            <person name="Buchfink B."/>
            <person name="Gorska A."/>
            <person name="Qiu G."/>
            <person name="Huson D.H."/>
            <person name="Williams R.B.H."/>
        </authorList>
    </citation>
    <scope>NUCLEOTIDE SEQUENCE [LARGE SCALE GENOMIC DNA]</scope>
    <source>
        <strain evidence="3">SSA1</strain>
    </source>
</reference>
<evidence type="ECO:0000256" key="1">
    <source>
        <dbReference type="SAM" id="MobiDB-lite"/>
    </source>
</evidence>
<protein>
    <submittedName>
        <fullName evidence="2">Uncharacterized protein</fullName>
    </submittedName>
</protein>
<gene>
    <name evidence="2" type="ORF">AW06_002871</name>
    <name evidence="3" type="ORF">HWD57_21290</name>
</gene>
<reference evidence="2 4" key="1">
    <citation type="submission" date="2014-02" db="EMBL/GenBank/DDBJ databases">
        <title>Expanding our view of genomic diversity in Candidatus Accumulibacter clades.</title>
        <authorList>
            <person name="Skennerton C.T."/>
            <person name="Barr J.J."/>
            <person name="Slater F.R."/>
            <person name="Bond P.L."/>
            <person name="Tyson G.W."/>
        </authorList>
    </citation>
    <scope>NUCLEOTIDE SEQUENCE [LARGE SCALE GENOMIC DNA]</scope>
    <source>
        <strain evidence="4">SK-02</strain>
    </source>
</reference>
<keyword evidence="4" id="KW-1185">Reference proteome</keyword>
<proteinExistence type="predicted"/>
<evidence type="ECO:0000313" key="4">
    <source>
        <dbReference type="Proteomes" id="UP000021315"/>
    </source>
</evidence>
<dbReference type="AlphaFoldDB" id="A0A080MFQ7"/>
<reference evidence="3" key="3">
    <citation type="submission" date="2020-06" db="EMBL/GenBank/DDBJ databases">
        <authorList>
            <person name="Arumugam K."/>
            <person name="Besarab I."/>
            <person name="Haryono M."/>
            <person name="Bagci C."/>
            <person name="Beier S."/>
            <person name="Buchfink B."/>
            <person name="Gorska A."/>
            <person name="Qiu G."/>
            <person name="Huson D.H."/>
            <person name="Williams R.B."/>
        </authorList>
    </citation>
    <scope>NUCLEOTIDE SEQUENCE</scope>
    <source>
        <strain evidence="3">SSA1</strain>
    </source>
</reference>